<sequence length="40" mass="4718">MTILLSIKPKYVKEILKGSKKSIFKNYDKNELLEHLVLEI</sequence>
<organism evidence="1 2">
    <name type="scientific">Methanococcus maripaludis</name>
    <name type="common">Methanococcus deltae</name>
    <dbReference type="NCBI Taxonomy" id="39152"/>
    <lineage>
        <taxon>Archaea</taxon>
        <taxon>Methanobacteriati</taxon>
        <taxon>Methanobacteriota</taxon>
        <taxon>Methanomada group</taxon>
        <taxon>Methanococci</taxon>
        <taxon>Methanococcales</taxon>
        <taxon>Methanococcaceae</taxon>
        <taxon>Methanococcus</taxon>
    </lineage>
</organism>
<accession>A0A7J9PML1</accession>
<gene>
    <name evidence="1" type="ORF">HNP94_000960</name>
</gene>
<dbReference type="Proteomes" id="UP000567099">
    <property type="component" value="Unassembled WGS sequence"/>
</dbReference>
<comment type="caution">
    <text evidence="1">The sequence shown here is derived from an EMBL/GenBank/DDBJ whole genome shotgun (WGS) entry which is preliminary data.</text>
</comment>
<proteinExistence type="predicted"/>
<protein>
    <submittedName>
        <fullName evidence="1">Putative transcriptional regulator</fullName>
    </submittedName>
</protein>
<evidence type="ECO:0000313" key="1">
    <source>
        <dbReference type="EMBL" id="MBA2863960.1"/>
    </source>
</evidence>
<reference evidence="1 2" key="1">
    <citation type="submission" date="2020-07" db="EMBL/GenBank/DDBJ databases">
        <title>Genomic Encyclopedia of Type Strains, Phase IV (KMG-V): Genome sequencing to study the core and pangenomes of soil and plant-associated prokaryotes.</title>
        <authorList>
            <person name="Whitman W."/>
        </authorList>
    </citation>
    <scope>NUCLEOTIDE SEQUENCE [LARGE SCALE GENOMIC DNA]</scope>
    <source>
        <strain evidence="1 2">C13</strain>
    </source>
</reference>
<dbReference type="AlphaFoldDB" id="A0A7J9PML1"/>
<dbReference type="EMBL" id="JACDUO010000001">
    <property type="protein sequence ID" value="MBA2863960.1"/>
    <property type="molecule type" value="Genomic_DNA"/>
</dbReference>
<name>A0A7J9PML1_METMI</name>
<evidence type="ECO:0000313" key="2">
    <source>
        <dbReference type="Proteomes" id="UP000567099"/>
    </source>
</evidence>